<accession>A0A9W8M8L0</accession>
<sequence length="434" mass="49765">MPGSRPTSGTFYWKPELRALAKEWKARVADSTKSPISMEAFEAWKKKQKELVQSRIDMAPVYTEWQQQHEEYKEDQKERTRQERLQAVEARFLELGYSLADIRRCICTSSDGIYTGLATLTNASWGRLRSRLEPDIQEARNKRVASEMLPFIQKRTDILKTVYLEHLATLQSSERYCSPLIEFFRTHPVISSLLEADPDITITADDFRLTISAVEEYIVKYRAVKKDSVAEALKLEEPSFSSDMVDQAINLARYVFECKLPSYRKAKSRLIGWCMIAEHACFEGSEQVKLRPGVYNRMHCTEVSLRRTASNYASKLIELAGLGPATATVDEMDERKAFFVFEKQSIPSNRLDGYEVFTWRSALDQVAEKSDWGYSANPTFRLARPGEIEMAEKHAASLEGTAEAFICGHCCEFYPSENATKKEIIIEHLKAWNH</sequence>
<evidence type="ECO:0000313" key="1">
    <source>
        <dbReference type="EMBL" id="KAJ2922820.1"/>
    </source>
</evidence>
<evidence type="ECO:0000313" key="2">
    <source>
        <dbReference type="Proteomes" id="UP001140091"/>
    </source>
</evidence>
<comment type="caution">
    <text evidence="1">The sequence shown here is derived from an EMBL/GenBank/DDBJ whole genome shotgun (WGS) entry which is preliminary data.</text>
</comment>
<reference evidence="1" key="1">
    <citation type="submission" date="2022-06" db="EMBL/GenBank/DDBJ databases">
        <title>Genome Sequence of Candolleomyces eurysporus.</title>
        <authorList>
            <person name="Buettner E."/>
        </authorList>
    </citation>
    <scope>NUCLEOTIDE SEQUENCE</scope>
    <source>
        <strain evidence="1">VTCC 930004</strain>
    </source>
</reference>
<gene>
    <name evidence="1" type="ORF">H1R20_g14289</name>
</gene>
<proteinExistence type="predicted"/>
<organism evidence="1 2">
    <name type="scientific">Candolleomyces eurysporus</name>
    <dbReference type="NCBI Taxonomy" id="2828524"/>
    <lineage>
        <taxon>Eukaryota</taxon>
        <taxon>Fungi</taxon>
        <taxon>Dikarya</taxon>
        <taxon>Basidiomycota</taxon>
        <taxon>Agaricomycotina</taxon>
        <taxon>Agaricomycetes</taxon>
        <taxon>Agaricomycetidae</taxon>
        <taxon>Agaricales</taxon>
        <taxon>Agaricineae</taxon>
        <taxon>Psathyrellaceae</taxon>
        <taxon>Candolleomyces</taxon>
    </lineage>
</organism>
<keyword evidence="2" id="KW-1185">Reference proteome</keyword>
<dbReference type="EMBL" id="JANBPK010001475">
    <property type="protein sequence ID" value="KAJ2922820.1"/>
    <property type="molecule type" value="Genomic_DNA"/>
</dbReference>
<dbReference type="AlphaFoldDB" id="A0A9W8M8L0"/>
<protein>
    <submittedName>
        <fullName evidence="1">Uncharacterized protein</fullName>
    </submittedName>
</protein>
<feature type="non-terminal residue" evidence="1">
    <location>
        <position position="1"/>
    </location>
</feature>
<dbReference type="OrthoDB" id="2322499at2759"/>
<dbReference type="Proteomes" id="UP001140091">
    <property type="component" value="Unassembled WGS sequence"/>
</dbReference>
<name>A0A9W8M8L0_9AGAR</name>